<evidence type="ECO:0000256" key="2">
    <source>
        <dbReference type="ARBA" id="ARBA00023239"/>
    </source>
</evidence>
<dbReference type="UniPathway" id="UPA00560"/>
<comment type="catalytic activity">
    <reaction evidence="5">
        <text>ethanolamine = acetaldehyde + NH4(+)</text>
        <dbReference type="Rhea" id="RHEA:15313"/>
        <dbReference type="ChEBI" id="CHEBI:15343"/>
        <dbReference type="ChEBI" id="CHEBI:28938"/>
        <dbReference type="ChEBI" id="CHEBI:57603"/>
        <dbReference type="EC" id="4.3.1.7"/>
    </reaction>
</comment>
<dbReference type="PANTHER" id="PTHR39330">
    <property type="entry name" value="ETHANOLAMINE AMMONIA-LYASE LIGHT CHAIN"/>
    <property type="match status" value="1"/>
</dbReference>
<comment type="function">
    <text evidence="5">Catalyzes the deamination of various vicinal amino-alcohols to oxo compounds. Allows this organism to utilize ethanolamine as the sole source of nitrogen and carbon in the presence of external vitamin B12.</text>
</comment>
<evidence type="ECO:0000256" key="4">
    <source>
        <dbReference type="ARBA" id="ARBA00024446"/>
    </source>
</evidence>
<dbReference type="Pfam" id="PF05985">
    <property type="entry name" value="EutC"/>
    <property type="match status" value="1"/>
</dbReference>
<dbReference type="NCBIfam" id="NF003971">
    <property type="entry name" value="PRK05465.1"/>
    <property type="match status" value="1"/>
</dbReference>
<dbReference type="GeneID" id="35779489"/>
<comment type="cofactor">
    <cofactor evidence="5">
        <name>adenosylcob(III)alamin</name>
        <dbReference type="ChEBI" id="CHEBI:18408"/>
    </cofactor>
    <text evidence="5">Binds between the large and small subunits.</text>
</comment>
<dbReference type="EC" id="4.3.1.7" evidence="5"/>
<comment type="pathway">
    <text evidence="5">Amine and polyamine degradation; ethanolamine degradation.</text>
</comment>
<keyword evidence="1 5" id="KW-0846">Cobalamin</keyword>
<evidence type="ECO:0000313" key="6">
    <source>
        <dbReference type="EMBL" id="STZ04967.1"/>
    </source>
</evidence>
<dbReference type="GO" id="GO:0008851">
    <property type="term" value="F:ethanolamine ammonia-lyase activity"/>
    <property type="evidence" value="ECO:0007669"/>
    <property type="project" value="UniProtKB-UniRule"/>
</dbReference>
<dbReference type="GO" id="GO:0031419">
    <property type="term" value="F:cobalamin binding"/>
    <property type="evidence" value="ECO:0007669"/>
    <property type="project" value="UniProtKB-UniRule"/>
</dbReference>
<keyword evidence="7" id="KW-1185">Reference proteome</keyword>
<dbReference type="GO" id="GO:0009350">
    <property type="term" value="C:ethanolamine ammonia-lyase complex"/>
    <property type="evidence" value="ECO:0007669"/>
    <property type="project" value="UniProtKB-UniRule"/>
</dbReference>
<dbReference type="RefSeq" id="WP_228140557.1">
    <property type="nucleotide sequence ID" value="NZ_CP014237.1"/>
</dbReference>
<dbReference type="Proteomes" id="UP000255230">
    <property type="component" value="Unassembled WGS sequence"/>
</dbReference>
<sequence length="285" mass="31239">MATPINNLMNQTSVNKDVITDQSVTTNDWQDWRALTQARIAIGRVGAALPTQEVLNFGLAHAQACDAIHTPLDVDLLTHQLEQRNWQVERVHSQAATQGDSRETYLRRPDLGRQLALECKETFLQKHSHQASLAYDLVFMVGDGLSSLAVQTQVVPLLDALKTFLNPNLAIAPIFIAQQARVALGDAVGELVNAKMVVVFIGERPGLSAADSLGIYMTYAPKIGKKDAERNCISNIRPGGLSSRAAAFKLNWLIEQAFERQVTGVNLKDESDNLLKIAEMSKVIG</sequence>
<dbReference type="GO" id="GO:0046336">
    <property type="term" value="P:ethanolamine catabolic process"/>
    <property type="evidence" value="ECO:0007669"/>
    <property type="project" value="UniProtKB-UniRule"/>
</dbReference>
<evidence type="ECO:0000256" key="5">
    <source>
        <dbReference type="HAMAP-Rule" id="MF_00601"/>
    </source>
</evidence>
<keyword evidence="2 5" id="KW-0456">Lyase</keyword>
<proteinExistence type="inferred from homology"/>
<dbReference type="HAMAP" id="MF_00601">
    <property type="entry name" value="EutC"/>
    <property type="match status" value="1"/>
</dbReference>
<dbReference type="InterPro" id="IPR009246">
    <property type="entry name" value="EutC"/>
</dbReference>
<dbReference type="GO" id="GO:0006520">
    <property type="term" value="P:amino acid metabolic process"/>
    <property type="evidence" value="ECO:0007669"/>
    <property type="project" value="InterPro"/>
</dbReference>
<dbReference type="Gene3D" id="1.10.30.40">
    <property type="entry name" value="Ethanolamine ammonia-lyase light chain (EutC), N-terminal domain"/>
    <property type="match status" value="1"/>
</dbReference>
<feature type="binding site" evidence="5">
    <location>
        <position position="182"/>
    </location>
    <ligand>
        <name>adenosylcob(III)alamin</name>
        <dbReference type="ChEBI" id="CHEBI:18408"/>
    </ligand>
</feature>
<keyword evidence="3 5" id="KW-0170">Cobalt</keyword>
<accession>A0A378QVS6</accession>
<dbReference type="GO" id="GO:0031471">
    <property type="term" value="C:ethanolamine degradation polyhedral organelle"/>
    <property type="evidence" value="ECO:0007669"/>
    <property type="project" value="UniProtKB-UniRule"/>
</dbReference>
<name>A0A378QVS6_FAUOS</name>
<feature type="binding site" evidence="5">
    <location>
        <position position="232"/>
    </location>
    <ligand>
        <name>adenosylcob(III)alamin</name>
        <dbReference type="ChEBI" id="CHEBI:18408"/>
    </ligand>
</feature>
<evidence type="ECO:0000256" key="3">
    <source>
        <dbReference type="ARBA" id="ARBA00023285"/>
    </source>
</evidence>
<dbReference type="PANTHER" id="PTHR39330:SF1">
    <property type="entry name" value="ETHANOLAMINE AMMONIA-LYASE SMALL SUBUNIT"/>
    <property type="match status" value="1"/>
</dbReference>
<gene>
    <name evidence="5 6" type="primary">eutC</name>
    <name evidence="6" type="ORF">NCTC10465_02423</name>
</gene>
<comment type="subunit">
    <text evidence="5">The basic unit is a heterodimer which dimerizes to form tetramers. The heterotetramers trimerize; 6 large subunits form a core ring with 6 small subunits projecting outwards.</text>
</comment>
<dbReference type="InterPro" id="IPR042251">
    <property type="entry name" value="EutC_C"/>
</dbReference>
<comment type="similarity">
    <text evidence="5">Belongs to the EutC family.</text>
</comment>
<protein>
    <recommendedName>
        <fullName evidence="5">Ethanolamine ammonia-lyase small subunit</fullName>
        <shortName evidence="5">EAL small subunit</shortName>
        <ecNumber evidence="5">4.3.1.7</ecNumber>
    </recommendedName>
</protein>
<evidence type="ECO:0000313" key="7">
    <source>
        <dbReference type="Proteomes" id="UP000255230"/>
    </source>
</evidence>
<dbReference type="EMBL" id="UGPY01000005">
    <property type="protein sequence ID" value="STZ04967.1"/>
    <property type="molecule type" value="Genomic_DNA"/>
</dbReference>
<organism evidence="6 7">
    <name type="scientific">Faucicola osloensis</name>
    <name type="common">Moraxella osloensis</name>
    <dbReference type="NCBI Taxonomy" id="34062"/>
    <lineage>
        <taxon>Bacteria</taxon>
        <taxon>Pseudomonadati</taxon>
        <taxon>Pseudomonadota</taxon>
        <taxon>Gammaproteobacteria</taxon>
        <taxon>Moraxellales</taxon>
        <taxon>Moraxellaceae</taxon>
        <taxon>Faucicola</taxon>
    </lineage>
</organism>
<keyword evidence="4 5" id="KW-1283">Bacterial microcompartment</keyword>
<dbReference type="Gene3D" id="3.40.50.11240">
    <property type="entry name" value="Ethanolamine ammonia-lyase light chain (EutC)"/>
    <property type="match status" value="1"/>
</dbReference>
<reference evidence="6 7" key="1">
    <citation type="submission" date="2018-06" db="EMBL/GenBank/DDBJ databases">
        <authorList>
            <consortium name="Pathogen Informatics"/>
            <person name="Doyle S."/>
        </authorList>
    </citation>
    <scope>NUCLEOTIDE SEQUENCE [LARGE SCALE GENOMIC DNA]</scope>
    <source>
        <strain evidence="6 7">NCTC10465</strain>
    </source>
</reference>
<feature type="binding site" evidence="5">
    <location>
        <position position="203"/>
    </location>
    <ligand>
        <name>adenosylcob(III)alamin</name>
        <dbReference type="ChEBI" id="CHEBI:18408"/>
    </ligand>
</feature>
<dbReference type="AlphaFoldDB" id="A0A378QVS6"/>
<comment type="subcellular location">
    <subcellularLocation>
        <location evidence="5">Bacterial microcompartment</location>
    </subcellularLocation>
</comment>
<dbReference type="InterPro" id="IPR042255">
    <property type="entry name" value="EutC_N"/>
</dbReference>
<evidence type="ECO:0000256" key="1">
    <source>
        <dbReference type="ARBA" id="ARBA00022628"/>
    </source>
</evidence>
<dbReference type="PIRSF" id="PIRSF018982">
    <property type="entry name" value="EutC"/>
    <property type="match status" value="1"/>
</dbReference>